<dbReference type="EMBL" id="BAAANY010000001">
    <property type="protein sequence ID" value="GAA1654947.1"/>
    <property type="molecule type" value="Genomic_DNA"/>
</dbReference>
<feature type="transmembrane region" description="Helical" evidence="5">
    <location>
        <begin position="347"/>
        <end position="371"/>
    </location>
</feature>
<evidence type="ECO:0000313" key="8">
    <source>
        <dbReference type="Proteomes" id="UP001500618"/>
    </source>
</evidence>
<dbReference type="InterPro" id="IPR004841">
    <property type="entry name" value="AA-permease/SLC12A_dom"/>
</dbReference>
<dbReference type="RefSeq" id="WP_344305979.1">
    <property type="nucleotide sequence ID" value="NZ_BAAANY010000001.1"/>
</dbReference>
<keyword evidence="4 5" id="KW-0472">Membrane</keyword>
<evidence type="ECO:0000256" key="2">
    <source>
        <dbReference type="ARBA" id="ARBA00022692"/>
    </source>
</evidence>
<protein>
    <submittedName>
        <fullName evidence="7">Amino acid permease</fullName>
    </submittedName>
</protein>
<dbReference type="PANTHER" id="PTHR42770">
    <property type="entry name" value="AMINO ACID TRANSPORTER-RELATED"/>
    <property type="match status" value="1"/>
</dbReference>
<dbReference type="Gene3D" id="1.20.1740.10">
    <property type="entry name" value="Amino acid/polyamine transporter I"/>
    <property type="match status" value="1"/>
</dbReference>
<dbReference type="InterPro" id="IPR050367">
    <property type="entry name" value="APC_superfamily"/>
</dbReference>
<evidence type="ECO:0000313" key="7">
    <source>
        <dbReference type="EMBL" id="GAA1654947.1"/>
    </source>
</evidence>
<dbReference type="Pfam" id="PF00324">
    <property type="entry name" value="AA_permease"/>
    <property type="match status" value="1"/>
</dbReference>
<evidence type="ECO:0000256" key="4">
    <source>
        <dbReference type="ARBA" id="ARBA00023136"/>
    </source>
</evidence>
<feature type="transmembrane region" description="Helical" evidence="5">
    <location>
        <begin position="443"/>
        <end position="464"/>
    </location>
</feature>
<feature type="transmembrane region" description="Helical" evidence="5">
    <location>
        <begin position="416"/>
        <end position="437"/>
    </location>
</feature>
<dbReference type="Proteomes" id="UP001500618">
    <property type="component" value="Unassembled WGS sequence"/>
</dbReference>
<reference evidence="7 8" key="1">
    <citation type="journal article" date="2019" name="Int. J. Syst. Evol. Microbiol.">
        <title>The Global Catalogue of Microorganisms (GCM) 10K type strain sequencing project: providing services to taxonomists for standard genome sequencing and annotation.</title>
        <authorList>
            <consortium name="The Broad Institute Genomics Platform"/>
            <consortium name="The Broad Institute Genome Sequencing Center for Infectious Disease"/>
            <person name="Wu L."/>
            <person name="Ma J."/>
        </authorList>
    </citation>
    <scope>NUCLEOTIDE SEQUENCE [LARGE SCALE GENOMIC DNA]</scope>
    <source>
        <strain evidence="7 8">JCM 14718</strain>
    </source>
</reference>
<keyword evidence="3 5" id="KW-1133">Transmembrane helix</keyword>
<feature type="transmembrane region" description="Helical" evidence="5">
    <location>
        <begin position="49"/>
        <end position="68"/>
    </location>
</feature>
<dbReference type="PANTHER" id="PTHR42770:SF7">
    <property type="entry name" value="MEMBRANE PROTEIN"/>
    <property type="match status" value="1"/>
</dbReference>
<proteinExistence type="predicted"/>
<comment type="subcellular location">
    <subcellularLocation>
        <location evidence="1">Membrane</location>
        <topology evidence="1">Multi-pass membrane protein</topology>
    </subcellularLocation>
</comment>
<gene>
    <name evidence="7" type="ORF">GCM10009765_00090</name>
</gene>
<keyword evidence="8" id="KW-1185">Reference proteome</keyword>
<evidence type="ECO:0000256" key="5">
    <source>
        <dbReference type="SAM" id="Phobius"/>
    </source>
</evidence>
<name>A0ABN2FNF4_9ACTN</name>
<evidence type="ECO:0000259" key="6">
    <source>
        <dbReference type="Pfam" id="PF00324"/>
    </source>
</evidence>
<organism evidence="7 8">
    <name type="scientific">Fodinicola feengrottensis</name>
    <dbReference type="NCBI Taxonomy" id="435914"/>
    <lineage>
        <taxon>Bacteria</taxon>
        <taxon>Bacillati</taxon>
        <taxon>Actinomycetota</taxon>
        <taxon>Actinomycetes</taxon>
        <taxon>Mycobacteriales</taxon>
        <taxon>Fodinicola</taxon>
    </lineage>
</organism>
<sequence length="487" mass="50040">MPGQVETSRGLRRTLSVWQAIGLSVALMAPSMAANINPQQTAGPAGRAVPLAFFLSALGVLLVAYGFVRLCQYYQHAGSVYAFVGATLGPRAGVVSGVGLLGTYTFYAVVTSSAAGNLGTAFLTEVGIWPNPPAWAPFVLTGVALVGSWLLAMAPARRGTTVLLVVEGATVALILLITAIIAVRLIGGTAPGGQHFTSQVFTFTPDSGLSGVFLGAVFGFLSFAGFEAAATLGEETSNPRRDISRAILGTAIFGGAYFVIVTAVEMMAFGTDAAGVRKFANSGSLLGDLGTGYVGAWAGDLISLGATISAFGCCLACVVGASRMLFALGRDIGGARGIGRTSASGTPAIATTVITLLAAAFIVICAVFFGATTKDTFAWSGTIGTLILLVVYLLTTVGAIWLIFVRRKMAVPRWQVVFPLGALALLGYTVYVNVIPYPTAGPARWFPVVAGGILVVALVGVLALPRVARRVGTQLASLSSVSREGDI</sequence>
<feature type="transmembrane region" description="Helical" evidence="5">
    <location>
        <begin position="207"/>
        <end position="226"/>
    </location>
</feature>
<feature type="transmembrane region" description="Helical" evidence="5">
    <location>
        <begin position="301"/>
        <end position="326"/>
    </location>
</feature>
<feature type="transmembrane region" description="Helical" evidence="5">
    <location>
        <begin position="246"/>
        <end position="269"/>
    </location>
</feature>
<comment type="caution">
    <text evidence="7">The sequence shown here is derived from an EMBL/GenBank/DDBJ whole genome shotgun (WGS) entry which is preliminary data.</text>
</comment>
<keyword evidence="2 5" id="KW-0812">Transmembrane</keyword>
<feature type="transmembrane region" description="Helical" evidence="5">
    <location>
        <begin position="134"/>
        <end position="152"/>
    </location>
</feature>
<accession>A0ABN2FNF4</accession>
<dbReference type="PIRSF" id="PIRSF006060">
    <property type="entry name" value="AA_transporter"/>
    <property type="match status" value="1"/>
</dbReference>
<feature type="domain" description="Amino acid permease/ SLC12A" evidence="6">
    <location>
        <begin position="34"/>
        <end position="414"/>
    </location>
</feature>
<evidence type="ECO:0000256" key="1">
    <source>
        <dbReference type="ARBA" id="ARBA00004141"/>
    </source>
</evidence>
<evidence type="ECO:0000256" key="3">
    <source>
        <dbReference type="ARBA" id="ARBA00022989"/>
    </source>
</evidence>
<feature type="transmembrane region" description="Helical" evidence="5">
    <location>
        <begin position="80"/>
        <end position="107"/>
    </location>
</feature>
<feature type="transmembrane region" description="Helical" evidence="5">
    <location>
        <begin position="164"/>
        <end position="187"/>
    </location>
</feature>
<feature type="transmembrane region" description="Helical" evidence="5">
    <location>
        <begin position="377"/>
        <end position="404"/>
    </location>
</feature>